<dbReference type="AlphaFoldDB" id="A0A327JHN6"/>
<dbReference type="Gene3D" id="2.40.10.270">
    <property type="entry name" value="Bacteriophage SPP1 head-tail adaptor protein"/>
    <property type="match status" value="1"/>
</dbReference>
<evidence type="ECO:0000313" key="3">
    <source>
        <dbReference type="Proteomes" id="UP000249299"/>
    </source>
</evidence>
<accession>A0A327JHN6</accession>
<name>A0A327JHN6_9HYPH</name>
<evidence type="ECO:0000256" key="1">
    <source>
        <dbReference type="SAM" id="MobiDB-lite"/>
    </source>
</evidence>
<proteinExistence type="predicted"/>
<dbReference type="EMBL" id="NPEV01000065">
    <property type="protein sequence ID" value="RAI24834.1"/>
    <property type="molecule type" value="Genomic_DNA"/>
</dbReference>
<organism evidence="2 3">
    <name type="scientific">Rhodobium orientis</name>
    <dbReference type="NCBI Taxonomy" id="34017"/>
    <lineage>
        <taxon>Bacteria</taxon>
        <taxon>Pseudomonadati</taxon>
        <taxon>Pseudomonadota</taxon>
        <taxon>Alphaproteobacteria</taxon>
        <taxon>Hyphomicrobiales</taxon>
        <taxon>Rhodobiaceae</taxon>
        <taxon>Rhodobium</taxon>
    </lineage>
</organism>
<dbReference type="Proteomes" id="UP000249299">
    <property type="component" value="Unassembled WGS sequence"/>
</dbReference>
<sequence>MTRPPTIGELHHRLTLERPERTPDDAGGATVSWVTVADVWAAIAPASATETDIAGRLDGIVTHRVTLRRRADLVGGMRFVAGTRVLKILVAHDPDARGRWTECLAEEEHR</sequence>
<evidence type="ECO:0000313" key="2">
    <source>
        <dbReference type="EMBL" id="RAI24834.1"/>
    </source>
</evidence>
<evidence type="ECO:0008006" key="4">
    <source>
        <dbReference type="Google" id="ProtNLM"/>
    </source>
</evidence>
<dbReference type="InterPro" id="IPR008767">
    <property type="entry name" value="Phage_SPP1_head-tail_adaptor"/>
</dbReference>
<dbReference type="OrthoDB" id="7570189at2"/>
<feature type="region of interest" description="Disordered" evidence="1">
    <location>
        <begin position="1"/>
        <end position="27"/>
    </location>
</feature>
<dbReference type="Pfam" id="PF05521">
    <property type="entry name" value="Phage_HCP"/>
    <property type="match status" value="1"/>
</dbReference>
<feature type="compositionally biased region" description="Basic and acidic residues" evidence="1">
    <location>
        <begin position="9"/>
        <end position="24"/>
    </location>
</feature>
<dbReference type="InterPro" id="IPR038666">
    <property type="entry name" value="SSP1_head-tail_sf"/>
</dbReference>
<protein>
    <recommendedName>
        <fullName evidence="4">Head-tail adaptor protein</fullName>
    </recommendedName>
</protein>
<gene>
    <name evidence="2" type="ORF">CH339_20845</name>
</gene>
<reference evidence="2 3" key="1">
    <citation type="submission" date="2017-07" db="EMBL/GenBank/DDBJ databases">
        <title>Draft Genome Sequences of Select Purple Nonsulfur Bacteria.</title>
        <authorList>
            <person name="Lasarre B."/>
            <person name="Mckinlay J.B."/>
        </authorList>
    </citation>
    <scope>NUCLEOTIDE SEQUENCE [LARGE SCALE GENOMIC DNA]</scope>
    <source>
        <strain evidence="2 3">DSM 11290</strain>
    </source>
</reference>
<dbReference type="NCBIfam" id="TIGR01563">
    <property type="entry name" value="gp16_SPP1"/>
    <property type="match status" value="1"/>
</dbReference>
<comment type="caution">
    <text evidence="2">The sequence shown here is derived from an EMBL/GenBank/DDBJ whole genome shotgun (WGS) entry which is preliminary data.</text>
</comment>
<dbReference type="RefSeq" id="WP_111436336.1">
    <property type="nucleotide sequence ID" value="NZ_JACIGG010000024.1"/>
</dbReference>
<keyword evidence="3" id="KW-1185">Reference proteome</keyword>